<evidence type="ECO:0000313" key="1">
    <source>
        <dbReference type="EMBL" id="KAA0677639.1"/>
    </source>
</evidence>
<dbReference type="EMBL" id="QOKW01000022">
    <property type="protein sequence ID" value="KAA0677639.1"/>
    <property type="molecule type" value="Genomic_DNA"/>
</dbReference>
<dbReference type="RefSeq" id="WP_149471108.1">
    <property type="nucleotide sequence ID" value="NZ_QOKW01000022.1"/>
</dbReference>
<dbReference type="AlphaFoldDB" id="A0A9W7KRB8"/>
<evidence type="ECO:0000313" key="2">
    <source>
        <dbReference type="Proteomes" id="UP000480854"/>
    </source>
</evidence>
<name>A0A9W7KRB8_9PROT</name>
<proteinExistence type="predicted"/>
<dbReference type="Proteomes" id="UP000480854">
    <property type="component" value="Unassembled WGS sequence"/>
</dbReference>
<gene>
    <name evidence="1" type="ORF">DS843_22635</name>
</gene>
<sequence length="61" mass="6859">MFAVSDTEIRAIHEAFDHGGELAAVVELRRLFRGIQDNTEAQRVVRTILTWRRPAPPSDAA</sequence>
<dbReference type="OrthoDB" id="7307585at2"/>
<reference evidence="1 2" key="1">
    <citation type="submission" date="2018-07" db="EMBL/GenBank/DDBJ databases">
        <title>Genome sequence of Azospirillum sp. ATCC 49961.</title>
        <authorList>
            <person name="Sant'Anna F.H."/>
            <person name="Baldani J.I."/>
            <person name="Zilli J.E."/>
            <person name="Reis V.M."/>
            <person name="Hartmann A."/>
            <person name="Cruz L."/>
            <person name="de Souza E.M."/>
            <person name="de Oliveira Pedrosa F."/>
            <person name="Passaglia L.M.P."/>
        </authorList>
    </citation>
    <scope>NUCLEOTIDE SEQUENCE [LARGE SCALE GENOMIC DNA]</scope>
    <source>
        <strain evidence="1 2">ATCC 49961</strain>
    </source>
</reference>
<accession>A0A9W7KRB8</accession>
<keyword evidence="2" id="KW-1185">Reference proteome</keyword>
<organism evidence="1 2">
    <name type="scientific">Roseomonas genomospecies 6</name>
    <dbReference type="NCBI Taxonomy" id="214106"/>
    <lineage>
        <taxon>Bacteria</taxon>
        <taxon>Pseudomonadati</taxon>
        <taxon>Pseudomonadota</taxon>
        <taxon>Alphaproteobacteria</taxon>
        <taxon>Acetobacterales</taxon>
        <taxon>Roseomonadaceae</taxon>
        <taxon>Roseomonas</taxon>
    </lineage>
</organism>
<comment type="caution">
    <text evidence="1">The sequence shown here is derived from an EMBL/GenBank/DDBJ whole genome shotgun (WGS) entry which is preliminary data.</text>
</comment>
<protein>
    <submittedName>
        <fullName evidence="1">Uncharacterized protein</fullName>
    </submittedName>
</protein>